<organism evidence="2">
    <name type="scientific">Tanacetum cinerariifolium</name>
    <name type="common">Dalmatian daisy</name>
    <name type="synonym">Chrysanthemum cinerariifolium</name>
    <dbReference type="NCBI Taxonomy" id="118510"/>
    <lineage>
        <taxon>Eukaryota</taxon>
        <taxon>Viridiplantae</taxon>
        <taxon>Streptophyta</taxon>
        <taxon>Embryophyta</taxon>
        <taxon>Tracheophyta</taxon>
        <taxon>Spermatophyta</taxon>
        <taxon>Magnoliopsida</taxon>
        <taxon>eudicotyledons</taxon>
        <taxon>Gunneridae</taxon>
        <taxon>Pentapetalae</taxon>
        <taxon>asterids</taxon>
        <taxon>campanulids</taxon>
        <taxon>Asterales</taxon>
        <taxon>Asteraceae</taxon>
        <taxon>Asteroideae</taxon>
        <taxon>Anthemideae</taxon>
        <taxon>Anthemidinae</taxon>
        <taxon>Tanacetum</taxon>
    </lineage>
</organism>
<name>A0A699HIA0_TANCI</name>
<accession>A0A699HIA0</accession>
<proteinExistence type="predicted"/>
<evidence type="ECO:0000259" key="1">
    <source>
        <dbReference type="Pfam" id="PF13966"/>
    </source>
</evidence>
<keyword evidence="2" id="KW-0695">RNA-directed DNA polymerase</keyword>
<evidence type="ECO:0000313" key="2">
    <source>
        <dbReference type="EMBL" id="GEY24571.1"/>
    </source>
</evidence>
<dbReference type="Pfam" id="PF13966">
    <property type="entry name" value="zf-RVT"/>
    <property type="match status" value="1"/>
</dbReference>
<dbReference type="GO" id="GO:0003964">
    <property type="term" value="F:RNA-directed DNA polymerase activity"/>
    <property type="evidence" value="ECO:0007669"/>
    <property type="project" value="UniProtKB-KW"/>
</dbReference>
<protein>
    <submittedName>
        <fullName evidence="2">RNA-directed DNA polymerase, eukaryota</fullName>
    </submittedName>
</protein>
<gene>
    <name evidence="2" type="ORF">Tci_396545</name>
</gene>
<comment type="caution">
    <text evidence="2">The sequence shown here is derived from an EMBL/GenBank/DDBJ whole genome shotgun (WGS) entry which is preliminary data.</text>
</comment>
<dbReference type="InterPro" id="IPR026960">
    <property type="entry name" value="RVT-Znf"/>
</dbReference>
<reference evidence="2" key="1">
    <citation type="journal article" date="2019" name="Sci. Rep.">
        <title>Draft genome of Tanacetum cinerariifolium, the natural source of mosquito coil.</title>
        <authorList>
            <person name="Yamashiro T."/>
            <person name="Shiraishi A."/>
            <person name="Satake H."/>
            <person name="Nakayama K."/>
        </authorList>
    </citation>
    <scope>NUCLEOTIDE SEQUENCE</scope>
</reference>
<dbReference type="EMBL" id="BKCJ010162945">
    <property type="protein sequence ID" value="GEY24571.1"/>
    <property type="molecule type" value="Genomic_DNA"/>
</dbReference>
<feature type="domain" description="Reverse transcriptase zinc-binding" evidence="1">
    <location>
        <begin position="24"/>
        <end position="90"/>
    </location>
</feature>
<dbReference type="AlphaFoldDB" id="A0A699HIA0"/>
<keyword evidence="2" id="KW-0808">Transferase</keyword>
<sequence length="125" mass="14439">MNGSGEFRVKDVRNLLDDFFLPKDDSATCWIKSVPIKLNVFAWRASQDRLPSKLNLLRRGVQVDNLMCPICNSVQEDISHVLFTCEVAAAITCLVCRWCDVDWESFSSYMDWLSWFKNIRLGSKI</sequence>
<keyword evidence="2" id="KW-0548">Nucleotidyltransferase</keyword>